<dbReference type="PANTHER" id="PTHR33990">
    <property type="entry name" value="PROTEIN YJDN-RELATED"/>
    <property type="match status" value="1"/>
</dbReference>
<dbReference type="Proteomes" id="UP000484164">
    <property type="component" value="Unassembled WGS sequence"/>
</dbReference>
<dbReference type="RefSeq" id="WP_151693615.1">
    <property type="nucleotide sequence ID" value="NZ_BMGX01000001.1"/>
</dbReference>
<comment type="caution">
    <text evidence="2">The sequence shown here is derived from an EMBL/GenBank/DDBJ whole genome shotgun (WGS) entry which is preliminary data.</text>
</comment>
<dbReference type="OrthoDB" id="9795306at2"/>
<evidence type="ECO:0000259" key="1">
    <source>
        <dbReference type="Pfam" id="PF06983"/>
    </source>
</evidence>
<evidence type="ECO:0000313" key="3">
    <source>
        <dbReference type="Proteomes" id="UP000484164"/>
    </source>
</evidence>
<dbReference type="PANTHER" id="PTHR33990:SF1">
    <property type="entry name" value="PROTEIN YJDN"/>
    <property type="match status" value="1"/>
</dbReference>
<proteinExistence type="predicted"/>
<dbReference type="EMBL" id="WBVQ01000002">
    <property type="protein sequence ID" value="KAB2816187.1"/>
    <property type="molecule type" value="Genomic_DNA"/>
</dbReference>
<protein>
    <submittedName>
        <fullName evidence="2">VOC family protein</fullName>
    </submittedName>
</protein>
<dbReference type="CDD" id="cd06588">
    <property type="entry name" value="PhnB_like"/>
    <property type="match status" value="1"/>
</dbReference>
<dbReference type="AlphaFoldDB" id="A0A6L3ZFK0"/>
<accession>A0A6L3ZFK0</accession>
<organism evidence="2 3">
    <name type="scientific">Phaeocystidibacter marisrubri</name>
    <dbReference type="NCBI Taxonomy" id="1577780"/>
    <lineage>
        <taxon>Bacteria</taxon>
        <taxon>Pseudomonadati</taxon>
        <taxon>Bacteroidota</taxon>
        <taxon>Flavobacteriia</taxon>
        <taxon>Flavobacteriales</taxon>
        <taxon>Phaeocystidibacteraceae</taxon>
        <taxon>Phaeocystidibacter</taxon>
    </lineage>
</organism>
<dbReference type="SUPFAM" id="SSF54593">
    <property type="entry name" value="Glyoxalase/Bleomycin resistance protein/Dihydroxybiphenyl dioxygenase"/>
    <property type="match status" value="1"/>
</dbReference>
<name>A0A6L3ZFK0_9FLAO</name>
<dbReference type="Gene3D" id="3.10.180.10">
    <property type="entry name" value="2,3-Dihydroxybiphenyl 1,2-Dioxygenase, domain 1"/>
    <property type="match status" value="1"/>
</dbReference>
<sequence>MTTVNAYLTFNGNCEEAFEFYRSVFGGEFPYVGRYGDMPILEGQPPLPEHLKNKIMHISLPISAETSIMGSDAGGAWAEKATIGDNITLSINTKDPDEAKRYFDQLSAGGKVKMPFELTFWHAYYGLFTDKFGINWMVNCETSDHEAYEKGQK</sequence>
<keyword evidence="3" id="KW-1185">Reference proteome</keyword>
<dbReference type="Pfam" id="PF06983">
    <property type="entry name" value="3-dmu-9_3-mt"/>
    <property type="match status" value="1"/>
</dbReference>
<evidence type="ECO:0000313" key="2">
    <source>
        <dbReference type="EMBL" id="KAB2816187.1"/>
    </source>
</evidence>
<dbReference type="InterPro" id="IPR028973">
    <property type="entry name" value="PhnB-like"/>
</dbReference>
<gene>
    <name evidence="2" type="ORF">F8C82_10900</name>
</gene>
<dbReference type="InterPro" id="IPR029068">
    <property type="entry name" value="Glyas_Bleomycin-R_OHBP_Dase"/>
</dbReference>
<feature type="domain" description="PhnB-like" evidence="1">
    <location>
        <begin position="5"/>
        <end position="138"/>
    </location>
</feature>
<reference evidence="2 3" key="1">
    <citation type="submission" date="2019-10" db="EMBL/GenBank/DDBJ databases">
        <title>Genome sequence of Phaeocystidibacter marisrubri JCM30614 (type strain).</title>
        <authorList>
            <person name="Bowman J.P."/>
        </authorList>
    </citation>
    <scope>NUCLEOTIDE SEQUENCE [LARGE SCALE GENOMIC DNA]</scope>
    <source>
        <strain evidence="2 3">JCM 30614</strain>
    </source>
</reference>